<evidence type="ECO:0000313" key="2">
    <source>
        <dbReference type="Proteomes" id="UP000257240"/>
    </source>
</evidence>
<protein>
    <submittedName>
        <fullName evidence="1">Uncharacterized protein</fullName>
    </submittedName>
</protein>
<organism evidence="1 2">
    <name type="scientific">Thermodesulfobacterium commune</name>
    <dbReference type="NCBI Taxonomy" id="1741"/>
    <lineage>
        <taxon>Bacteria</taxon>
        <taxon>Pseudomonadati</taxon>
        <taxon>Thermodesulfobacteriota</taxon>
        <taxon>Thermodesulfobacteria</taxon>
        <taxon>Thermodesulfobacteriales</taxon>
        <taxon>Thermodesulfobacteriaceae</taxon>
        <taxon>Thermodesulfobacterium</taxon>
    </lineage>
</organism>
<gene>
    <name evidence="1" type="ORF">DCE01_02540</name>
</gene>
<proteinExistence type="predicted"/>
<dbReference type="EMBL" id="DLVE01000031">
    <property type="protein sequence ID" value="HAA83655.1"/>
    <property type="molecule type" value="Genomic_DNA"/>
</dbReference>
<name>A0A3B8N3G3_9BACT</name>
<dbReference type="Proteomes" id="UP000257240">
    <property type="component" value="Unassembled WGS sequence"/>
</dbReference>
<comment type="caution">
    <text evidence="1">The sequence shown here is derived from an EMBL/GenBank/DDBJ whole genome shotgun (WGS) entry which is preliminary data.</text>
</comment>
<accession>A0A3B8N3G3</accession>
<reference evidence="1 2" key="1">
    <citation type="journal article" date="2018" name="Nat. Biotechnol.">
        <title>A standardized bacterial taxonomy based on genome phylogeny substantially revises the tree of life.</title>
        <authorList>
            <person name="Parks D.H."/>
            <person name="Chuvochina M."/>
            <person name="Waite D.W."/>
            <person name="Rinke C."/>
            <person name="Skarshewski A."/>
            <person name="Chaumeil P.A."/>
            <person name="Hugenholtz P."/>
        </authorList>
    </citation>
    <scope>NUCLEOTIDE SEQUENCE [LARGE SCALE GENOMIC DNA]</scope>
    <source>
        <strain evidence="1">UBA12529</strain>
    </source>
</reference>
<evidence type="ECO:0000313" key="1">
    <source>
        <dbReference type="EMBL" id="HAA83655.1"/>
    </source>
</evidence>
<sequence>MIKKNVLDREYRLYKSLLKKEEVLFSFEGGDISVGDLRQLGLFPPIYVVVVDEIEFYNERLFKCVVLSEEIALAYLKDTPVIKLHNFKMVLACLPFWVYLMEDFLKNFSMILGKVSNFEKLIEYAEKTSIPDNLQGEYIRLEMSRLAPYNTFSLLNFLDTLSSYEESFQAIKVDYQVYKTFQEYAFSQAATSKNVFKGKNFFAFLERKDDEAKLILYLPQHAIGKKVKITFKDKVLFEGELETDKLIIEPLPFSLDYSILEEELDVQI</sequence>
<dbReference type="AlphaFoldDB" id="A0A3B8N3G3"/>